<dbReference type="PROSITE" id="PS51273">
    <property type="entry name" value="GATASE_TYPE_1"/>
    <property type="match status" value="1"/>
</dbReference>
<organism evidence="6 7">
    <name type="scientific">Formosimonas limnophila</name>
    <dbReference type="NCBI Taxonomy" id="1384487"/>
    <lineage>
        <taxon>Bacteria</taxon>
        <taxon>Pseudomonadati</taxon>
        <taxon>Pseudomonadota</taxon>
        <taxon>Betaproteobacteria</taxon>
        <taxon>Burkholderiales</taxon>
        <taxon>Burkholderiaceae</taxon>
        <taxon>Formosimonas</taxon>
    </lineage>
</organism>
<dbReference type="EMBL" id="BMZG01000005">
    <property type="protein sequence ID" value="GHA72629.1"/>
    <property type="molecule type" value="Genomic_DNA"/>
</dbReference>
<dbReference type="InterPro" id="IPR011697">
    <property type="entry name" value="Peptidase_C26"/>
</dbReference>
<protein>
    <recommendedName>
        <fullName evidence="5">gamma-glutamyl-gamma-aminobutyrate hydrolase</fullName>
        <ecNumber evidence="5">3.5.1.94</ecNumber>
    </recommendedName>
</protein>
<accession>A0A8J3CKT6</accession>
<dbReference type="Pfam" id="PF07722">
    <property type="entry name" value="Peptidase_C26"/>
    <property type="match status" value="1"/>
</dbReference>
<keyword evidence="6" id="KW-0315">Glutamine amidotransferase</keyword>
<comment type="pathway">
    <text evidence="4">Amine and polyamine degradation; putrescine degradation; 4-aminobutanoate from putrescine: step 4/4.</text>
</comment>
<evidence type="ECO:0000256" key="3">
    <source>
        <dbReference type="ARBA" id="ARBA00055068"/>
    </source>
</evidence>
<dbReference type="PANTHER" id="PTHR43235:SF1">
    <property type="entry name" value="GLUTAMINE AMIDOTRANSFERASE PB2B2.05-RELATED"/>
    <property type="match status" value="1"/>
</dbReference>
<comment type="similarity">
    <text evidence="1">Belongs to the peptidase C26 family.</text>
</comment>
<dbReference type="FunFam" id="3.40.50.880:FF:000030">
    <property type="entry name" value="Gamma-glutamyl-gamma-aminobutyrate hydrolase PuuD"/>
    <property type="match status" value="1"/>
</dbReference>
<dbReference type="GO" id="GO:0033969">
    <property type="term" value="F:gamma-glutamyl-gamma-aminobutyrate hydrolase activity"/>
    <property type="evidence" value="ECO:0007669"/>
    <property type="project" value="UniProtKB-EC"/>
</dbReference>
<dbReference type="InterPro" id="IPR029062">
    <property type="entry name" value="Class_I_gatase-like"/>
</dbReference>
<dbReference type="EC" id="3.5.1.94" evidence="5"/>
<dbReference type="AlphaFoldDB" id="A0A8J3CKT6"/>
<dbReference type="RefSeq" id="WP_189493026.1">
    <property type="nucleotide sequence ID" value="NZ_BMZG01000005.1"/>
</dbReference>
<sequence>MSNNTDHSGKTMRKPLILVPTGSRERDGLDYQVMGTKYLVPLVSVSNCDILMVPTCFGSDAIDTYLDLVDGVFLSGASTNIDPTLYGQEWLTPDQSQDKDRDNFNIALIPKALNKGLPFFGVCRGLQEYNIAHGGDLYQALHDTEGMMDHREKDPDASLEECYGPNHKVTLVPNTWLADVIGQTEFMVNSLHGQGVKTLGQGLSALAHAPDGLVEAASNPAFAQFNLGVQWHPEWMTAHNPVYTKIFKAFGDAARQYAAQRG</sequence>
<evidence type="ECO:0000256" key="4">
    <source>
        <dbReference type="ARBA" id="ARBA00060634"/>
    </source>
</evidence>
<reference evidence="6" key="2">
    <citation type="submission" date="2020-09" db="EMBL/GenBank/DDBJ databases">
        <authorList>
            <person name="Sun Q."/>
            <person name="Kim S."/>
        </authorList>
    </citation>
    <scope>NUCLEOTIDE SEQUENCE</scope>
    <source>
        <strain evidence="6">KCTC 32501</strain>
    </source>
</reference>
<dbReference type="Gene3D" id="3.40.50.880">
    <property type="match status" value="1"/>
</dbReference>
<evidence type="ECO:0000256" key="5">
    <source>
        <dbReference type="ARBA" id="ARBA00066788"/>
    </source>
</evidence>
<dbReference type="GO" id="GO:0006598">
    <property type="term" value="P:polyamine catabolic process"/>
    <property type="evidence" value="ECO:0007669"/>
    <property type="project" value="TreeGrafter"/>
</dbReference>
<reference evidence="6" key="1">
    <citation type="journal article" date="2014" name="Int. J. Syst. Evol. Microbiol.">
        <title>Complete genome sequence of Corynebacterium casei LMG S-19264T (=DSM 44701T), isolated from a smear-ripened cheese.</title>
        <authorList>
            <consortium name="US DOE Joint Genome Institute (JGI-PGF)"/>
            <person name="Walter F."/>
            <person name="Albersmeier A."/>
            <person name="Kalinowski J."/>
            <person name="Ruckert C."/>
        </authorList>
    </citation>
    <scope>NUCLEOTIDE SEQUENCE</scope>
    <source>
        <strain evidence="6">KCTC 32501</strain>
    </source>
</reference>
<proteinExistence type="inferred from homology"/>
<dbReference type="InterPro" id="IPR044668">
    <property type="entry name" value="PuuD-like"/>
</dbReference>
<dbReference type="Proteomes" id="UP000614287">
    <property type="component" value="Unassembled WGS sequence"/>
</dbReference>
<dbReference type="SUPFAM" id="SSF52317">
    <property type="entry name" value="Class I glutamine amidotransferase-like"/>
    <property type="match status" value="1"/>
</dbReference>
<dbReference type="PANTHER" id="PTHR43235">
    <property type="entry name" value="GLUTAMINE AMIDOTRANSFERASE PB2B2.05-RELATED"/>
    <property type="match status" value="1"/>
</dbReference>
<evidence type="ECO:0000256" key="2">
    <source>
        <dbReference type="ARBA" id="ARBA00052718"/>
    </source>
</evidence>
<comment type="catalytic activity">
    <reaction evidence="2">
        <text>4-(gamma-L-glutamylamino)butanoate + H2O = 4-aminobutanoate + L-glutamate</text>
        <dbReference type="Rhea" id="RHEA:19737"/>
        <dbReference type="ChEBI" id="CHEBI:15377"/>
        <dbReference type="ChEBI" id="CHEBI:29985"/>
        <dbReference type="ChEBI" id="CHEBI:58800"/>
        <dbReference type="ChEBI" id="CHEBI:59888"/>
        <dbReference type="EC" id="3.5.1.94"/>
    </reaction>
</comment>
<comment type="caution">
    <text evidence="6">The sequence shown here is derived from an EMBL/GenBank/DDBJ whole genome shotgun (WGS) entry which is preliminary data.</text>
</comment>
<evidence type="ECO:0000313" key="6">
    <source>
        <dbReference type="EMBL" id="GHA72629.1"/>
    </source>
</evidence>
<keyword evidence="7" id="KW-1185">Reference proteome</keyword>
<evidence type="ECO:0000313" key="7">
    <source>
        <dbReference type="Proteomes" id="UP000614287"/>
    </source>
</evidence>
<dbReference type="CDD" id="cd01745">
    <property type="entry name" value="GATase1_2"/>
    <property type="match status" value="1"/>
</dbReference>
<evidence type="ECO:0000256" key="1">
    <source>
        <dbReference type="ARBA" id="ARBA00011083"/>
    </source>
</evidence>
<name>A0A8J3CKT6_9BURK</name>
<gene>
    <name evidence="6" type="ORF">GCM10009007_12050</name>
</gene>
<comment type="function">
    <text evidence="3">Involved in the breakdown of putrescine via hydrolysis of the gamma-glutamyl linkage of gamma-glutamyl-gamma-aminobutyrate.</text>
</comment>
<dbReference type="GO" id="GO:0005829">
    <property type="term" value="C:cytosol"/>
    <property type="evidence" value="ECO:0007669"/>
    <property type="project" value="TreeGrafter"/>
</dbReference>